<feature type="binding site" description="axial binding residue" evidence="19">
    <location>
        <position position="253"/>
    </location>
    <ligand>
        <name>heme b</name>
        <dbReference type="ChEBI" id="CHEBI:60344"/>
    </ligand>
    <ligandPart>
        <name>Fe</name>
        <dbReference type="ChEBI" id="CHEBI:18248"/>
    </ligandPart>
</feature>
<keyword evidence="11 19" id="KW-0106">Calcium</keyword>
<comment type="cofactor">
    <cofactor evidence="19 22">
        <name>heme b</name>
        <dbReference type="ChEBI" id="CHEBI:60344"/>
    </cofactor>
    <text evidence="19 22">Binds 1 heme b (iron(II)-protoporphyrin IX) group per subunit.</text>
</comment>
<feature type="region of interest" description="Disordered" evidence="23">
    <location>
        <begin position="29"/>
        <end position="64"/>
    </location>
</feature>
<dbReference type="EMBL" id="CM010724">
    <property type="protein sequence ID" value="RZC79964.1"/>
    <property type="molecule type" value="Genomic_DNA"/>
</dbReference>
<evidence type="ECO:0000256" key="13">
    <source>
        <dbReference type="ARBA" id="ARBA00023004"/>
    </source>
</evidence>
<dbReference type="FunFam" id="1.10.420.10:FF:000001">
    <property type="entry name" value="Peroxidase"/>
    <property type="match status" value="1"/>
</dbReference>
<evidence type="ECO:0000256" key="14">
    <source>
        <dbReference type="ARBA" id="ARBA00023157"/>
    </source>
</evidence>
<evidence type="ECO:0000256" key="1">
    <source>
        <dbReference type="ARBA" id="ARBA00000189"/>
    </source>
</evidence>
<feature type="compositionally biased region" description="Polar residues" evidence="23">
    <location>
        <begin position="38"/>
        <end position="56"/>
    </location>
</feature>
<feature type="binding site" evidence="19">
    <location>
        <position position="254"/>
    </location>
    <ligand>
        <name>Ca(2+)</name>
        <dbReference type="ChEBI" id="CHEBI:29108"/>
        <label>2</label>
    </ligand>
</feature>
<dbReference type="OMA" id="PMGHENI"/>
<feature type="active site" description="Proton acceptor" evidence="17">
    <location>
        <position position="130"/>
    </location>
</feature>
<dbReference type="GO" id="GO:0006979">
    <property type="term" value="P:response to oxidative stress"/>
    <property type="evidence" value="ECO:0007669"/>
    <property type="project" value="UniProtKB-UniRule"/>
</dbReference>
<dbReference type="FunFam" id="1.10.520.10:FF:000006">
    <property type="entry name" value="Peroxidase"/>
    <property type="match status" value="1"/>
</dbReference>
<dbReference type="GO" id="GO:0140825">
    <property type="term" value="F:lactoperoxidase activity"/>
    <property type="evidence" value="ECO:0007669"/>
    <property type="project" value="UniProtKB-EC"/>
</dbReference>
<dbReference type="InterPro" id="IPR019794">
    <property type="entry name" value="Peroxidases_AS"/>
</dbReference>
<evidence type="ECO:0000256" key="16">
    <source>
        <dbReference type="ARBA" id="ARBA00023324"/>
    </source>
</evidence>
<feature type="binding site" evidence="19">
    <location>
        <position position="136"/>
    </location>
    <ligand>
        <name>Ca(2+)</name>
        <dbReference type="ChEBI" id="CHEBI:29108"/>
        <label>1</label>
    </ligand>
</feature>
<dbReference type="GO" id="GO:0046872">
    <property type="term" value="F:metal ion binding"/>
    <property type="evidence" value="ECO:0007669"/>
    <property type="project" value="UniProtKB-UniRule"/>
</dbReference>
<evidence type="ECO:0000256" key="18">
    <source>
        <dbReference type="PIRSR" id="PIRSR600823-2"/>
    </source>
</evidence>
<feature type="binding site" evidence="19">
    <location>
        <position position="310"/>
    </location>
    <ligand>
        <name>Ca(2+)</name>
        <dbReference type="ChEBI" id="CHEBI:29108"/>
        <label>2</label>
    </ligand>
</feature>
<keyword evidence="13 19" id="KW-0408">Iron</keyword>
<evidence type="ECO:0000256" key="5">
    <source>
        <dbReference type="ARBA" id="ARBA00012313"/>
    </source>
</evidence>
<dbReference type="EC" id="1.11.1.7" evidence="5 22"/>
<dbReference type="InterPro" id="IPR010255">
    <property type="entry name" value="Haem_peroxidase_sf"/>
</dbReference>
<dbReference type="STRING" id="3469.A0A4Y7L344"/>
<feature type="disulfide bond" evidence="21">
    <location>
        <begin position="260"/>
        <end position="292"/>
    </location>
</feature>
<dbReference type="Gramene" id="RZC79964">
    <property type="protein sequence ID" value="RZC79964"/>
    <property type="gene ID" value="C5167_042542"/>
</dbReference>
<dbReference type="InterPro" id="IPR019793">
    <property type="entry name" value="Peroxidases_heam-ligand_BS"/>
</dbReference>
<keyword evidence="14 21" id="KW-1015">Disulfide bond</keyword>
<keyword evidence="9 19" id="KW-0479">Metal-binding</keyword>
<name>A0A4Y7L344_PAPSO</name>
<dbReference type="PANTHER" id="PTHR31235">
    <property type="entry name" value="PEROXIDASE 25-RELATED"/>
    <property type="match status" value="1"/>
</dbReference>
<feature type="binding site" evidence="18">
    <location>
        <position position="223"/>
    </location>
    <ligand>
        <name>substrate</name>
    </ligand>
</feature>
<sequence length="388" mass="42855">MSSSYSFLVLLLVISAVVLASADYKPANYNDVNDDDNQVPSSQEYKQNKPQSGNPTDENEDDEDEGLINVGIDHRPWTSMLSEPSLQSYLSNGYYQKSCPSLEEIIHKKVAAWIKKDATIAASILRLHFHDCAIRGCDGSILLSHPGSEKDADASKTLRGFELIDEIKEEVEEKCPKTVSCADILTAAARDATVAIGVPFWEVPYGRKDGLVSIAKEADYAVPKGRESVTTLIEFFQSIGLNLIDLVVLSGAHTIGKCNCGVIQDRLYNYQGTGKADPTIDVKYLNFLKRKCKRASEYVELDGETPTTFDSMYYTNLQINKGLLKSDQLLNSDSRTSGLVDAMANQPEWLFLQQFSVSMVKLGNTQVLTGKKEGEIRTKCSSINSANY</sequence>
<dbReference type="PROSITE" id="PS00436">
    <property type="entry name" value="PEROXIDASE_2"/>
    <property type="match status" value="1"/>
</dbReference>
<dbReference type="InterPro" id="IPR000823">
    <property type="entry name" value="Peroxidase_pln"/>
</dbReference>
<feature type="binding site" evidence="19">
    <location>
        <position position="305"/>
    </location>
    <ligand>
        <name>Ca(2+)</name>
        <dbReference type="ChEBI" id="CHEBI:29108"/>
        <label>2</label>
    </ligand>
</feature>
<reference evidence="25 26" key="1">
    <citation type="journal article" date="2018" name="Science">
        <title>The opium poppy genome and morphinan production.</title>
        <authorList>
            <person name="Guo L."/>
            <person name="Winzer T."/>
            <person name="Yang X."/>
            <person name="Li Y."/>
            <person name="Ning Z."/>
            <person name="He Z."/>
            <person name="Teodor R."/>
            <person name="Lu Y."/>
            <person name="Bowser T.A."/>
            <person name="Graham I.A."/>
            <person name="Ye K."/>
        </authorList>
    </citation>
    <scope>NUCLEOTIDE SEQUENCE [LARGE SCALE GENOMIC DNA]</scope>
    <source>
        <strain evidence="26">cv. HN1</strain>
        <tissue evidence="25">Leaves</tissue>
    </source>
</reference>
<dbReference type="PROSITE" id="PS50873">
    <property type="entry name" value="PEROXIDASE_4"/>
    <property type="match status" value="1"/>
</dbReference>
<proteinExistence type="inferred from homology"/>
<comment type="subcellular location">
    <subcellularLocation>
        <location evidence="3 22">Secreted</location>
    </subcellularLocation>
</comment>
<feature type="domain" description="Plant heme peroxidase family profile" evidence="24">
    <location>
        <begin position="89"/>
        <end position="384"/>
    </location>
</feature>
<evidence type="ECO:0000313" key="25">
    <source>
        <dbReference type="EMBL" id="RZC79964.1"/>
    </source>
</evidence>
<evidence type="ECO:0000256" key="2">
    <source>
        <dbReference type="ARBA" id="ARBA00002322"/>
    </source>
</evidence>
<evidence type="ECO:0000256" key="8">
    <source>
        <dbReference type="ARBA" id="ARBA00022617"/>
    </source>
</evidence>
<comment type="similarity">
    <text evidence="4">Belongs to the peroxidase family. Ascorbate peroxidase subfamily.</text>
</comment>
<dbReference type="Gene3D" id="1.10.420.10">
    <property type="entry name" value="Peroxidase, domain 2"/>
    <property type="match status" value="1"/>
</dbReference>
<evidence type="ECO:0000256" key="6">
    <source>
        <dbReference type="ARBA" id="ARBA00022525"/>
    </source>
</evidence>
<gene>
    <name evidence="25" type="ORF">C5167_042542</name>
</gene>
<dbReference type="InterPro" id="IPR033905">
    <property type="entry name" value="Secretory_peroxidase"/>
</dbReference>
<evidence type="ECO:0000256" key="20">
    <source>
        <dbReference type="PIRSR" id="PIRSR600823-4"/>
    </source>
</evidence>
<feature type="disulfide bond" evidence="21">
    <location>
        <begin position="132"/>
        <end position="137"/>
    </location>
</feature>
<dbReference type="GO" id="GO:0005576">
    <property type="term" value="C:extracellular region"/>
    <property type="evidence" value="ECO:0007669"/>
    <property type="project" value="UniProtKB-SubCell"/>
</dbReference>
<keyword evidence="10 22" id="KW-0732">Signal</keyword>
<feature type="binding site" evidence="19">
    <location>
        <position position="302"/>
    </location>
    <ligand>
        <name>Ca(2+)</name>
        <dbReference type="ChEBI" id="CHEBI:29108"/>
        <label>2</label>
    </ligand>
</feature>
<feature type="signal peptide" evidence="22">
    <location>
        <begin position="1"/>
        <end position="22"/>
    </location>
</feature>
<dbReference type="SUPFAM" id="SSF48113">
    <property type="entry name" value="Heme-dependent peroxidases"/>
    <property type="match status" value="1"/>
</dbReference>
<feature type="chain" id="PRO_5021512685" description="Peroxidase" evidence="22">
    <location>
        <begin position="23"/>
        <end position="388"/>
    </location>
</feature>
<comment type="catalytic activity">
    <reaction evidence="1 22">
        <text>2 a phenolic donor + H2O2 = 2 a phenolic radical donor + 2 H2O</text>
        <dbReference type="Rhea" id="RHEA:56136"/>
        <dbReference type="ChEBI" id="CHEBI:15377"/>
        <dbReference type="ChEBI" id="CHEBI:16240"/>
        <dbReference type="ChEBI" id="CHEBI:139520"/>
        <dbReference type="ChEBI" id="CHEBI:139521"/>
        <dbReference type="EC" id="1.11.1.7"/>
    </reaction>
</comment>
<dbReference type="Pfam" id="PF00141">
    <property type="entry name" value="peroxidase"/>
    <property type="match status" value="1"/>
</dbReference>
<feature type="binding site" evidence="19">
    <location>
        <position position="131"/>
    </location>
    <ligand>
        <name>Ca(2+)</name>
        <dbReference type="ChEBI" id="CHEBI:29108"/>
        <label>1</label>
    </ligand>
</feature>
<dbReference type="OrthoDB" id="2113341at2759"/>
<dbReference type="CDD" id="cd00693">
    <property type="entry name" value="secretory_peroxidase"/>
    <property type="match status" value="1"/>
</dbReference>
<feature type="binding site" evidence="19">
    <location>
        <position position="149"/>
    </location>
    <ligand>
        <name>Ca(2+)</name>
        <dbReference type="ChEBI" id="CHEBI:29108"/>
        <label>1</label>
    </ligand>
</feature>
<evidence type="ECO:0000256" key="21">
    <source>
        <dbReference type="PIRSR" id="PIRSR600823-5"/>
    </source>
</evidence>
<feature type="disulfide bond" evidence="21">
    <location>
        <begin position="99"/>
        <end position="175"/>
    </location>
</feature>
<dbReference type="PRINTS" id="PR00461">
    <property type="entry name" value="PLPEROXIDASE"/>
</dbReference>
<keyword evidence="15" id="KW-0325">Glycoprotein</keyword>
<keyword evidence="12 22" id="KW-0560">Oxidoreductase</keyword>
<evidence type="ECO:0000259" key="24">
    <source>
        <dbReference type="PROSITE" id="PS50873"/>
    </source>
</evidence>
<keyword evidence="26" id="KW-1185">Reference proteome</keyword>
<dbReference type="AlphaFoldDB" id="A0A4Y7L344"/>
<evidence type="ECO:0000256" key="7">
    <source>
        <dbReference type="ARBA" id="ARBA00022559"/>
    </source>
</evidence>
<evidence type="ECO:0000256" key="23">
    <source>
        <dbReference type="SAM" id="MobiDB-lite"/>
    </source>
</evidence>
<keyword evidence="16 22" id="KW-0376">Hydrogen peroxide</keyword>
<evidence type="ECO:0000256" key="9">
    <source>
        <dbReference type="ARBA" id="ARBA00022723"/>
    </source>
</evidence>
<evidence type="ECO:0000256" key="22">
    <source>
        <dbReference type="RuleBase" id="RU362060"/>
    </source>
</evidence>
<evidence type="ECO:0000313" key="26">
    <source>
        <dbReference type="Proteomes" id="UP000316621"/>
    </source>
</evidence>
<dbReference type="GO" id="GO:0020037">
    <property type="term" value="F:heme binding"/>
    <property type="evidence" value="ECO:0007669"/>
    <property type="project" value="UniProtKB-UniRule"/>
</dbReference>
<evidence type="ECO:0000256" key="4">
    <source>
        <dbReference type="ARBA" id="ARBA00006873"/>
    </source>
</evidence>
<keyword evidence="8 22" id="KW-0349">Heme</keyword>
<evidence type="ECO:0000256" key="3">
    <source>
        <dbReference type="ARBA" id="ARBA00004613"/>
    </source>
</evidence>
<comment type="cofactor">
    <cofactor evidence="19 22">
        <name>Ca(2+)</name>
        <dbReference type="ChEBI" id="CHEBI:29108"/>
    </cofactor>
    <text evidence="19 22">Binds 2 calcium ions per subunit.</text>
</comment>
<comment type="similarity">
    <text evidence="22">Belongs to the peroxidase family. Classical plant (class III) peroxidase subfamily.</text>
</comment>
<dbReference type="Gene3D" id="1.10.520.10">
    <property type="match status" value="1"/>
</dbReference>
<organism evidence="25 26">
    <name type="scientific">Papaver somniferum</name>
    <name type="common">Opium poppy</name>
    <dbReference type="NCBI Taxonomy" id="3469"/>
    <lineage>
        <taxon>Eukaryota</taxon>
        <taxon>Viridiplantae</taxon>
        <taxon>Streptophyta</taxon>
        <taxon>Embryophyta</taxon>
        <taxon>Tracheophyta</taxon>
        <taxon>Spermatophyta</taxon>
        <taxon>Magnoliopsida</taxon>
        <taxon>Ranunculales</taxon>
        <taxon>Papaveraceae</taxon>
        <taxon>Papaveroideae</taxon>
        <taxon>Papaver</taxon>
    </lineage>
</organism>
<evidence type="ECO:0000256" key="11">
    <source>
        <dbReference type="ARBA" id="ARBA00022837"/>
    </source>
</evidence>
<dbReference type="GO" id="GO:0042744">
    <property type="term" value="P:hydrogen peroxide catabolic process"/>
    <property type="evidence" value="ECO:0007669"/>
    <property type="project" value="UniProtKB-KW"/>
</dbReference>
<protein>
    <recommendedName>
        <fullName evidence="5 22">Peroxidase</fullName>
        <ecNumber evidence="5 22">1.11.1.7</ecNumber>
    </recommendedName>
</protein>
<evidence type="ECO:0000256" key="19">
    <source>
        <dbReference type="PIRSR" id="PIRSR600823-3"/>
    </source>
</evidence>
<keyword evidence="6 22" id="KW-0964">Secreted</keyword>
<feature type="binding site" evidence="19">
    <location>
        <position position="140"/>
    </location>
    <ligand>
        <name>Ca(2+)</name>
        <dbReference type="ChEBI" id="CHEBI:29108"/>
        <label>1</label>
    </ligand>
</feature>
<evidence type="ECO:0000256" key="12">
    <source>
        <dbReference type="ARBA" id="ARBA00023002"/>
    </source>
</evidence>
<dbReference type="Proteomes" id="UP000316621">
    <property type="component" value="Chromosome 10"/>
</dbReference>
<feature type="disulfide bond" evidence="21">
    <location>
        <begin position="181"/>
        <end position="380"/>
    </location>
</feature>
<dbReference type="PROSITE" id="PS00435">
    <property type="entry name" value="PEROXIDASE_1"/>
    <property type="match status" value="1"/>
</dbReference>
<feature type="site" description="Transition state stabilizer" evidence="20">
    <location>
        <position position="126"/>
    </location>
</feature>
<keyword evidence="7 22" id="KW-0575">Peroxidase</keyword>
<evidence type="ECO:0000256" key="17">
    <source>
        <dbReference type="PIRSR" id="PIRSR600823-1"/>
    </source>
</evidence>
<comment type="function">
    <text evidence="2">Removal of H(2)O(2), oxidation of toxic reductants, biosynthesis and degradation of lignin, suberization, auxin catabolism, response to environmental stresses such as wounding, pathogen attack and oxidative stress. These functions might be dependent on each isozyme/isoform in each plant tissue.</text>
</comment>
<dbReference type="InterPro" id="IPR002016">
    <property type="entry name" value="Haem_peroxidase"/>
</dbReference>
<accession>A0A4Y7L344</accession>
<feature type="binding site" evidence="19">
    <location>
        <position position="138"/>
    </location>
    <ligand>
        <name>Ca(2+)</name>
        <dbReference type="ChEBI" id="CHEBI:29108"/>
        <label>1</label>
    </ligand>
</feature>
<evidence type="ECO:0000256" key="15">
    <source>
        <dbReference type="ARBA" id="ARBA00023180"/>
    </source>
</evidence>
<dbReference type="PRINTS" id="PR00458">
    <property type="entry name" value="PEROXIDASE"/>
</dbReference>
<evidence type="ECO:0000256" key="10">
    <source>
        <dbReference type="ARBA" id="ARBA00022729"/>
    </source>
</evidence>